<comment type="pathway">
    <text evidence="3">Purine metabolism; AMP biosynthesis via salvage pathway; AMP from adenine: step 1/1.</text>
</comment>
<reference evidence="12" key="2">
    <citation type="submission" date="2024-10" db="UniProtKB">
        <authorList>
            <consortium name="EnsemblProtists"/>
        </authorList>
    </citation>
    <scope>IDENTIFICATION</scope>
</reference>
<evidence type="ECO:0000256" key="10">
    <source>
        <dbReference type="SAM" id="MobiDB-lite"/>
    </source>
</evidence>
<feature type="region of interest" description="Disordered" evidence="10">
    <location>
        <begin position="144"/>
        <end position="163"/>
    </location>
</feature>
<evidence type="ECO:0000256" key="3">
    <source>
        <dbReference type="ARBA" id="ARBA00004659"/>
    </source>
</evidence>
<dbReference type="GO" id="GO:0006168">
    <property type="term" value="P:adenine salvage"/>
    <property type="evidence" value="ECO:0007669"/>
    <property type="project" value="TreeGrafter"/>
</dbReference>
<protein>
    <recommendedName>
        <fullName evidence="5">adenine phosphoribosyltransferase</fullName>
        <ecNumber evidence="5">2.4.2.7</ecNumber>
    </recommendedName>
</protein>
<organism evidence="12 13">
    <name type="scientific">Emiliania huxleyi (strain CCMP1516)</name>
    <dbReference type="NCBI Taxonomy" id="280463"/>
    <lineage>
        <taxon>Eukaryota</taxon>
        <taxon>Haptista</taxon>
        <taxon>Haptophyta</taxon>
        <taxon>Prymnesiophyceae</taxon>
        <taxon>Isochrysidales</taxon>
        <taxon>Noelaerhabdaceae</taxon>
        <taxon>Emiliania</taxon>
    </lineage>
</organism>
<keyword evidence="9" id="KW-0660">Purine salvage</keyword>
<dbReference type="PANTHER" id="PTHR32315:SF3">
    <property type="entry name" value="ADENINE PHOSPHORIBOSYLTRANSFERASE"/>
    <property type="match status" value="1"/>
</dbReference>
<dbReference type="GO" id="GO:0002055">
    <property type="term" value="F:adenine binding"/>
    <property type="evidence" value="ECO:0007669"/>
    <property type="project" value="TreeGrafter"/>
</dbReference>
<comment type="similarity">
    <text evidence="4">Belongs to the purine/pyrimidine phosphoribosyltransferase family.</text>
</comment>
<evidence type="ECO:0000256" key="8">
    <source>
        <dbReference type="ARBA" id="ARBA00022679"/>
    </source>
</evidence>
<dbReference type="EnsemblProtists" id="EOD27115">
    <property type="protein sequence ID" value="EOD27115"/>
    <property type="gene ID" value="EMIHUDRAFT_450155"/>
</dbReference>
<dbReference type="GeneID" id="17272661"/>
<evidence type="ECO:0000256" key="9">
    <source>
        <dbReference type="ARBA" id="ARBA00022726"/>
    </source>
</evidence>
<dbReference type="Pfam" id="PF00156">
    <property type="entry name" value="Pribosyltran"/>
    <property type="match status" value="1"/>
</dbReference>
<keyword evidence="13" id="KW-1185">Reference proteome</keyword>
<dbReference type="GO" id="GO:0005737">
    <property type="term" value="C:cytoplasm"/>
    <property type="evidence" value="ECO:0007669"/>
    <property type="project" value="UniProtKB-SubCell"/>
</dbReference>
<feature type="domain" description="Phosphoribosyltransferase" evidence="11">
    <location>
        <begin position="252"/>
        <end position="334"/>
    </location>
</feature>
<evidence type="ECO:0000256" key="4">
    <source>
        <dbReference type="ARBA" id="ARBA00008391"/>
    </source>
</evidence>
<proteinExistence type="inferred from homology"/>
<dbReference type="STRING" id="2903.R1EKD4"/>
<dbReference type="GO" id="GO:0006166">
    <property type="term" value="P:purine ribonucleoside salvage"/>
    <property type="evidence" value="ECO:0007669"/>
    <property type="project" value="UniProtKB-KW"/>
</dbReference>
<dbReference type="InterPro" id="IPR029057">
    <property type="entry name" value="PRTase-like"/>
</dbReference>
<dbReference type="EC" id="2.4.2.7" evidence="5"/>
<dbReference type="GO" id="GO:0016208">
    <property type="term" value="F:AMP binding"/>
    <property type="evidence" value="ECO:0007669"/>
    <property type="project" value="TreeGrafter"/>
</dbReference>
<evidence type="ECO:0000256" key="1">
    <source>
        <dbReference type="ARBA" id="ARBA00000868"/>
    </source>
</evidence>
<dbReference type="GO" id="GO:0044209">
    <property type="term" value="P:AMP salvage"/>
    <property type="evidence" value="ECO:0007669"/>
    <property type="project" value="TreeGrafter"/>
</dbReference>
<dbReference type="InterPro" id="IPR000836">
    <property type="entry name" value="PRTase_dom"/>
</dbReference>
<evidence type="ECO:0000256" key="5">
    <source>
        <dbReference type="ARBA" id="ARBA00011893"/>
    </source>
</evidence>
<dbReference type="CDD" id="cd06223">
    <property type="entry name" value="PRTases_typeI"/>
    <property type="match status" value="1"/>
</dbReference>
<accession>A0A0D3JUD0</accession>
<dbReference type="Gene3D" id="3.40.50.2020">
    <property type="match status" value="1"/>
</dbReference>
<evidence type="ECO:0000256" key="2">
    <source>
        <dbReference type="ARBA" id="ARBA00004496"/>
    </source>
</evidence>
<evidence type="ECO:0000256" key="6">
    <source>
        <dbReference type="ARBA" id="ARBA00022490"/>
    </source>
</evidence>
<feature type="region of interest" description="Disordered" evidence="10">
    <location>
        <begin position="71"/>
        <end position="121"/>
    </location>
</feature>
<keyword evidence="6" id="KW-0963">Cytoplasm</keyword>
<sequence>MRPGRKEASPFSLAAGDPVVVTPNCRATRHIGKKGTVVTLGRQIEVLLSQTNEVVKLNRNELCAELASPAHGTVATRSTLDDDAPPKTPPTPTEPQPLTPLSRAIGPQSPRHAASPRDERELEYQLAEDGIDYISQLASSATQERLTRTGSAGSGDSFSKNLCEPMERRSRLLRSASLRQQPLQPPPQPPPPDDAASLPAASRWADLAALEARIKPLVRPVRGFPTADFVFGDVTPLLADAAAFGLCIDALARGFLFGPAVAKALGVAFLPIRKAGQLPASVHESDAGLLPSAGAGAVVVVDDILATGGSAFACAQLLQRLGMMVVEIAVVYDYSGGASSLPGRSVLAEHGYAVFALARFCRDGDMRWWLERGRESDVLHSPHAGKAHTKH</sequence>
<dbReference type="eggNOG" id="KOG1712">
    <property type="taxonomic scope" value="Eukaryota"/>
</dbReference>
<dbReference type="HOGENOM" id="CLU_706826_0_0_1"/>
<evidence type="ECO:0000313" key="13">
    <source>
        <dbReference type="Proteomes" id="UP000013827"/>
    </source>
</evidence>
<evidence type="ECO:0000313" key="12">
    <source>
        <dbReference type="EnsemblProtists" id="EOD27115"/>
    </source>
</evidence>
<comment type="catalytic activity">
    <reaction evidence="1">
        <text>AMP + diphosphate = 5-phospho-alpha-D-ribose 1-diphosphate + adenine</text>
        <dbReference type="Rhea" id="RHEA:16609"/>
        <dbReference type="ChEBI" id="CHEBI:16708"/>
        <dbReference type="ChEBI" id="CHEBI:33019"/>
        <dbReference type="ChEBI" id="CHEBI:58017"/>
        <dbReference type="ChEBI" id="CHEBI:456215"/>
        <dbReference type="EC" id="2.4.2.7"/>
    </reaction>
</comment>
<dbReference type="SUPFAM" id="SSF53271">
    <property type="entry name" value="PRTase-like"/>
    <property type="match status" value="1"/>
</dbReference>
<feature type="compositionally biased region" description="Polar residues" evidence="10">
    <location>
        <begin position="144"/>
        <end position="160"/>
    </location>
</feature>
<keyword evidence="7" id="KW-0328">Glycosyltransferase</keyword>
<comment type="subcellular location">
    <subcellularLocation>
        <location evidence="2">Cytoplasm</location>
    </subcellularLocation>
</comment>
<evidence type="ECO:0000256" key="7">
    <source>
        <dbReference type="ARBA" id="ARBA00022676"/>
    </source>
</evidence>
<reference evidence="13" key="1">
    <citation type="journal article" date="2013" name="Nature">
        <title>Pan genome of the phytoplankton Emiliania underpins its global distribution.</title>
        <authorList>
            <person name="Read B.A."/>
            <person name="Kegel J."/>
            <person name="Klute M.J."/>
            <person name="Kuo A."/>
            <person name="Lefebvre S.C."/>
            <person name="Maumus F."/>
            <person name="Mayer C."/>
            <person name="Miller J."/>
            <person name="Monier A."/>
            <person name="Salamov A."/>
            <person name="Young J."/>
            <person name="Aguilar M."/>
            <person name="Claverie J.M."/>
            <person name="Frickenhaus S."/>
            <person name="Gonzalez K."/>
            <person name="Herman E.K."/>
            <person name="Lin Y.C."/>
            <person name="Napier J."/>
            <person name="Ogata H."/>
            <person name="Sarno A.F."/>
            <person name="Shmutz J."/>
            <person name="Schroeder D."/>
            <person name="de Vargas C."/>
            <person name="Verret F."/>
            <person name="von Dassow P."/>
            <person name="Valentin K."/>
            <person name="Van de Peer Y."/>
            <person name="Wheeler G."/>
            <person name="Dacks J.B."/>
            <person name="Delwiche C.F."/>
            <person name="Dyhrman S.T."/>
            <person name="Glockner G."/>
            <person name="John U."/>
            <person name="Richards T."/>
            <person name="Worden A.Z."/>
            <person name="Zhang X."/>
            <person name="Grigoriev I.V."/>
            <person name="Allen A.E."/>
            <person name="Bidle K."/>
            <person name="Borodovsky M."/>
            <person name="Bowler C."/>
            <person name="Brownlee C."/>
            <person name="Cock J.M."/>
            <person name="Elias M."/>
            <person name="Gladyshev V.N."/>
            <person name="Groth M."/>
            <person name="Guda C."/>
            <person name="Hadaegh A."/>
            <person name="Iglesias-Rodriguez M.D."/>
            <person name="Jenkins J."/>
            <person name="Jones B.M."/>
            <person name="Lawson T."/>
            <person name="Leese F."/>
            <person name="Lindquist E."/>
            <person name="Lobanov A."/>
            <person name="Lomsadze A."/>
            <person name="Malik S.B."/>
            <person name="Marsh M.E."/>
            <person name="Mackinder L."/>
            <person name="Mock T."/>
            <person name="Mueller-Roeber B."/>
            <person name="Pagarete A."/>
            <person name="Parker M."/>
            <person name="Probert I."/>
            <person name="Quesneville H."/>
            <person name="Raines C."/>
            <person name="Rensing S.A."/>
            <person name="Riano-Pachon D.M."/>
            <person name="Richier S."/>
            <person name="Rokitta S."/>
            <person name="Shiraiwa Y."/>
            <person name="Soanes D.M."/>
            <person name="van der Giezen M."/>
            <person name="Wahlund T.M."/>
            <person name="Williams B."/>
            <person name="Wilson W."/>
            <person name="Wolfe G."/>
            <person name="Wurch L.L."/>
        </authorList>
    </citation>
    <scope>NUCLEOTIDE SEQUENCE</scope>
</reference>
<name>A0A0D3JUD0_EMIH1</name>
<dbReference type="PaxDb" id="2903-EOD27115"/>
<dbReference type="Proteomes" id="UP000013827">
    <property type="component" value="Unassembled WGS sequence"/>
</dbReference>
<keyword evidence="8" id="KW-0808">Transferase</keyword>
<feature type="compositionally biased region" description="Pro residues" evidence="10">
    <location>
        <begin position="86"/>
        <end position="98"/>
    </location>
</feature>
<dbReference type="KEGG" id="ehx:EMIHUDRAFT_450155"/>
<dbReference type="RefSeq" id="XP_005779544.1">
    <property type="nucleotide sequence ID" value="XM_005779487.1"/>
</dbReference>
<dbReference type="GO" id="GO:0003999">
    <property type="term" value="F:adenine phosphoribosyltransferase activity"/>
    <property type="evidence" value="ECO:0007669"/>
    <property type="project" value="UniProtKB-EC"/>
</dbReference>
<dbReference type="AlphaFoldDB" id="A0A0D3JUD0"/>
<evidence type="ECO:0000259" key="11">
    <source>
        <dbReference type="Pfam" id="PF00156"/>
    </source>
</evidence>
<dbReference type="PANTHER" id="PTHR32315">
    <property type="entry name" value="ADENINE PHOSPHORIBOSYLTRANSFERASE"/>
    <property type="match status" value="1"/>
</dbReference>
<dbReference type="InterPro" id="IPR050054">
    <property type="entry name" value="UPRTase/APRTase"/>
</dbReference>